<protein>
    <submittedName>
        <fullName evidence="1">Uncharacterized protein</fullName>
    </submittedName>
</protein>
<dbReference type="Proteomes" id="UP000184310">
    <property type="component" value="Unassembled WGS sequence"/>
</dbReference>
<reference evidence="1 2" key="1">
    <citation type="submission" date="2016-11" db="EMBL/GenBank/DDBJ databases">
        <authorList>
            <person name="Jaros S."/>
            <person name="Januszkiewicz K."/>
            <person name="Wedrychowicz H."/>
        </authorList>
    </citation>
    <scope>NUCLEOTIDE SEQUENCE [LARGE SCALE GENOMIC DNA]</scope>
    <source>
        <strain evidence="1 2">DSM 21758</strain>
    </source>
</reference>
<keyword evidence="2" id="KW-1185">Reference proteome</keyword>
<name>A0A1M6M113_9CLOT</name>
<dbReference type="EMBL" id="FQZB01000010">
    <property type="protein sequence ID" value="SHJ77118.1"/>
    <property type="molecule type" value="Genomic_DNA"/>
</dbReference>
<evidence type="ECO:0000313" key="1">
    <source>
        <dbReference type="EMBL" id="SHJ77118.1"/>
    </source>
</evidence>
<sequence length="115" mass="13892">MSLNYSYVMMIDIKNKQKFIDFINSHGEFNEQDIVINCKIDSSVFNYLEEWYEDSYITYLNLESYGTRIIYFKGEEVNIEFKGDGHLKLKSGKLVEVMNEFADSLKYYWWYHDED</sequence>
<dbReference type="RefSeq" id="WP_072988116.1">
    <property type="nucleotide sequence ID" value="NZ_FQZB01000010.1"/>
</dbReference>
<dbReference type="OrthoDB" id="1261794at2"/>
<accession>A0A1M6M113</accession>
<proteinExistence type="predicted"/>
<dbReference type="STRING" id="1121302.SAMN02745163_02558"/>
<dbReference type="AlphaFoldDB" id="A0A1M6M113"/>
<gene>
    <name evidence="1" type="ORF">SAMN02745163_02558</name>
</gene>
<evidence type="ECO:0000313" key="2">
    <source>
        <dbReference type="Proteomes" id="UP000184310"/>
    </source>
</evidence>
<organism evidence="1 2">
    <name type="scientific">Clostridium cavendishii DSM 21758</name>
    <dbReference type="NCBI Taxonomy" id="1121302"/>
    <lineage>
        <taxon>Bacteria</taxon>
        <taxon>Bacillati</taxon>
        <taxon>Bacillota</taxon>
        <taxon>Clostridia</taxon>
        <taxon>Eubacteriales</taxon>
        <taxon>Clostridiaceae</taxon>
        <taxon>Clostridium</taxon>
    </lineage>
</organism>